<evidence type="ECO:0000313" key="3">
    <source>
        <dbReference type="EMBL" id="QHT77962.1"/>
    </source>
</evidence>
<feature type="compositionally biased region" description="Low complexity" evidence="1">
    <location>
        <begin position="9"/>
        <end position="28"/>
    </location>
</feature>
<sequence>MDEAYEPETSTSETSSTLSTSTKSTASTYEPTFNTPELSPSELLDIEEEMYYLMEEYMKQEIINISSPNFYKNFIKDITTEFYAYWLDCGICHEDDYDDIEDIVEQLLEVYFDICQIPLRSNYDTCTTNNMDKPFEIITNKINYLNSIPQAKQKSIEWYTFRYNLITASNLWKVFASEAQRNSLIYDKCKPLDAFKSEQHNTHTQGTLHWGVKYEPVSINIYEHMYQTKVGDFGCIPHKTYKFIGASPDGINIDPNNIEKYGRMVEIKNIFNREITGVPKQEYWIQTQIQMETCDLDECDFVETRIKEFENSNAFYEDTTHEYKGVILYFVHRMNMTNQANLSVNEMNTPVYKYMPLDVSLTNNKEEIDTWITQTKERHSEDLILFNTIYWYMDEFSCVLIKRNPQWFESAVPRIKELWDIVLKERVEGYSHRAAKKKIKPEVVVHANPDATDTTHIIKNLPLSNHICLVKLSS</sequence>
<evidence type="ECO:0000259" key="2">
    <source>
        <dbReference type="Pfam" id="PF09588"/>
    </source>
</evidence>
<organism evidence="3">
    <name type="scientific">viral metagenome</name>
    <dbReference type="NCBI Taxonomy" id="1070528"/>
    <lineage>
        <taxon>unclassified sequences</taxon>
        <taxon>metagenomes</taxon>
        <taxon>organismal metagenomes</taxon>
    </lineage>
</organism>
<feature type="region of interest" description="Disordered" evidence="1">
    <location>
        <begin position="1"/>
        <end position="39"/>
    </location>
</feature>
<feature type="compositionally biased region" description="Polar residues" evidence="1">
    <location>
        <begin position="29"/>
        <end position="38"/>
    </location>
</feature>
<dbReference type="SUPFAM" id="SSF52980">
    <property type="entry name" value="Restriction endonuclease-like"/>
    <property type="match status" value="1"/>
</dbReference>
<dbReference type="InterPro" id="IPR019080">
    <property type="entry name" value="YqaJ_viral_recombinase"/>
</dbReference>
<dbReference type="EMBL" id="MN739924">
    <property type="protein sequence ID" value="QHT77962.1"/>
    <property type="molecule type" value="Genomic_DNA"/>
</dbReference>
<dbReference type="AlphaFoldDB" id="A0A6C0HBH3"/>
<dbReference type="InterPro" id="IPR051703">
    <property type="entry name" value="NF-kappa-B_Signaling_Reg"/>
</dbReference>
<dbReference type="InterPro" id="IPR011604">
    <property type="entry name" value="PDDEXK-like_dom_sf"/>
</dbReference>
<feature type="domain" description="YqaJ viral recombinase" evidence="2">
    <location>
        <begin position="157"/>
        <end position="294"/>
    </location>
</feature>
<name>A0A6C0HBH3_9ZZZZ</name>
<evidence type="ECO:0000256" key="1">
    <source>
        <dbReference type="SAM" id="MobiDB-lite"/>
    </source>
</evidence>
<dbReference type="Pfam" id="PF09588">
    <property type="entry name" value="YqaJ"/>
    <property type="match status" value="1"/>
</dbReference>
<dbReference type="Gene3D" id="3.90.320.10">
    <property type="match status" value="1"/>
</dbReference>
<accession>A0A6C0HBH3</accession>
<protein>
    <recommendedName>
        <fullName evidence="2">YqaJ viral recombinase domain-containing protein</fullName>
    </recommendedName>
</protein>
<reference evidence="3" key="1">
    <citation type="journal article" date="2020" name="Nature">
        <title>Giant virus diversity and host interactions through global metagenomics.</title>
        <authorList>
            <person name="Schulz F."/>
            <person name="Roux S."/>
            <person name="Paez-Espino D."/>
            <person name="Jungbluth S."/>
            <person name="Walsh D.A."/>
            <person name="Denef V.J."/>
            <person name="McMahon K.D."/>
            <person name="Konstantinidis K.T."/>
            <person name="Eloe-Fadrosh E.A."/>
            <person name="Kyrpides N.C."/>
            <person name="Woyke T."/>
        </authorList>
    </citation>
    <scope>NUCLEOTIDE SEQUENCE</scope>
    <source>
        <strain evidence="3">GVMAG-M-3300023179-90</strain>
    </source>
</reference>
<dbReference type="InterPro" id="IPR011335">
    <property type="entry name" value="Restrct_endonuc-II-like"/>
</dbReference>
<proteinExistence type="predicted"/>
<dbReference type="PANTHER" id="PTHR46609">
    <property type="entry name" value="EXONUCLEASE, PHAGE-TYPE/RECB, C-TERMINAL DOMAIN-CONTAINING PROTEIN"/>
    <property type="match status" value="1"/>
</dbReference>
<dbReference type="PANTHER" id="PTHR46609:SF6">
    <property type="entry name" value="EXONUCLEASE, PHAGE-TYPE_RECB, C-TERMINAL DOMAIN-CONTAINING PROTEIN-RELATED"/>
    <property type="match status" value="1"/>
</dbReference>